<reference evidence="1 2" key="1">
    <citation type="journal article" date="2022" name="Evol. Bioinform. Online">
        <title>Draft Genome Sequence of Oceanobacillus jordanicus Strain GSFE11, a Halotolerant Plant Growth-Promoting Bacterial Endophyte Isolated From the Jordan Valley.</title>
        <authorList>
            <person name="Alhindi T."/>
            <person name="Albdaiwi R."/>
        </authorList>
    </citation>
    <scope>NUCLEOTIDE SEQUENCE [LARGE SCALE GENOMIC DNA]</scope>
    <source>
        <strain evidence="1 2">GSFE11</strain>
    </source>
</reference>
<dbReference type="PANTHER" id="PTHR14136">
    <property type="entry name" value="BTB_POZ DOMAIN-CONTAINING PROTEIN KCTD9"/>
    <property type="match status" value="1"/>
</dbReference>
<dbReference type="AlphaFoldDB" id="A0AAW5AVR0"/>
<keyword evidence="2" id="KW-1185">Reference proteome</keyword>
<comment type="caution">
    <text evidence="1">The sequence shown here is derived from an EMBL/GenBank/DDBJ whole genome shotgun (WGS) entry which is preliminary data.</text>
</comment>
<sequence>MDSTMEKGLQSDCANCFGLCCTALPFAKSADFPFDKQGGSPCRNLREDFKCGIHQNLRVKGFKGCSVFECFGAGQKVSQVTYNGVSWRENPTIAEEMFDVFPVMQQLHEMLYYLVEAIENKATATIQSALRHMLDKTEELTRLPATDLLKLSVMDHRTEVNTLLIQVSDLVRKQSPVKVNPSKRRDLIGANLKGKDLRGANLRGTLLLAADLRKADLRWVDFIGADLRDADIRGANLRDCIFLTQAQVNAAKGDKSTILPTGLMMPNHW</sequence>
<accession>A0AAW5AVR0</accession>
<evidence type="ECO:0000313" key="1">
    <source>
        <dbReference type="EMBL" id="MCG3417653.1"/>
    </source>
</evidence>
<dbReference type="SUPFAM" id="SSF141571">
    <property type="entry name" value="Pentapeptide repeat-like"/>
    <property type="match status" value="1"/>
</dbReference>
<dbReference type="Pfam" id="PF00805">
    <property type="entry name" value="Pentapeptide"/>
    <property type="match status" value="1"/>
</dbReference>
<protein>
    <submittedName>
        <fullName evidence="1">Pentapeptide repeat-containing protein</fullName>
    </submittedName>
</protein>
<dbReference type="Proteomes" id="UP001199631">
    <property type="component" value="Unassembled WGS sequence"/>
</dbReference>
<gene>
    <name evidence="1" type="ORF">K3T81_00705</name>
</gene>
<organism evidence="1 2">
    <name type="scientific">Oceanobacillus jordanicus</name>
    <dbReference type="NCBI Taxonomy" id="2867266"/>
    <lineage>
        <taxon>Bacteria</taxon>
        <taxon>Bacillati</taxon>
        <taxon>Bacillota</taxon>
        <taxon>Bacilli</taxon>
        <taxon>Bacillales</taxon>
        <taxon>Bacillaceae</taxon>
        <taxon>Oceanobacillus</taxon>
    </lineage>
</organism>
<dbReference type="InterPro" id="IPR001646">
    <property type="entry name" value="5peptide_repeat"/>
</dbReference>
<dbReference type="PANTHER" id="PTHR14136:SF17">
    <property type="entry name" value="BTB_POZ DOMAIN-CONTAINING PROTEIN KCTD9"/>
    <property type="match status" value="1"/>
</dbReference>
<dbReference type="RefSeq" id="WP_238017489.1">
    <property type="nucleotide sequence ID" value="NZ_JAIFZM010000001.1"/>
</dbReference>
<name>A0AAW5AVR0_9BACI</name>
<dbReference type="InterPro" id="IPR051082">
    <property type="entry name" value="Pentapeptide-BTB/POZ_domain"/>
</dbReference>
<proteinExistence type="predicted"/>
<dbReference type="Gene3D" id="2.160.20.80">
    <property type="entry name" value="E3 ubiquitin-protein ligase SopA"/>
    <property type="match status" value="1"/>
</dbReference>
<evidence type="ECO:0000313" key="2">
    <source>
        <dbReference type="Proteomes" id="UP001199631"/>
    </source>
</evidence>
<dbReference type="EMBL" id="JAIFZM010000001">
    <property type="protein sequence ID" value="MCG3417653.1"/>
    <property type="molecule type" value="Genomic_DNA"/>
</dbReference>